<accession>A0A1T4JW12</accession>
<dbReference type="Gene3D" id="3.90.180.10">
    <property type="entry name" value="Medium-chain alcohol dehydrogenases, catalytic domain"/>
    <property type="match status" value="1"/>
</dbReference>
<dbReference type="InterPro" id="IPR051603">
    <property type="entry name" value="Zinc-ADH_QOR/CCCR"/>
</dbReference>
<dbReference type="OrthoDB" id="2665481at2"/>
<feature type="domain" description="Enoyl reductase (ER)" evidence="2">
    <location>
        <begin position="10"/>
        <end position="313"/>
    </location>
</feature>
<dbReference type="InterPro" id="IPR011032">
    <property type="entry name" value="GroES-like_sf"/>
</dbReference>
<dbReference type="GO" id="GO:0016491">
    <property type="term" value="F:oxidoreductase activity"/>
    <property type="evidence" value="ECO:0007669"/>
    <property type="project" value="InterPro"/>
</dbReference>
<keyword evidence="1" id="KW-0521">NADP</keyword>
<dbReference type="SMART" id="SM00829">
    <property type="entry name" value="PKS_ER"/>
    <property type="match status" value="1"/>
</dbReference>
<reference evidence="3 4" key="1">
    <citation type="submission" date="2017-02" db="EMBL/GenBank/DDBJ databases">
        <authorList>
            <person name="Peterson S.W."/>
        </authorList>
    </citation>
    <scope>NUCLEOTIDE SEQUENCE [LARGE SCALE GENOMIC DNA]</scope>
    <source>
        <strain evidence="3 4">DSM 45154</strain>
    </source>
</reference>
<dbReference type="STRING" id="1122192.SAMN02745673_00007"/>
<gene>
    <name evidence="3" type="ORF">SAMN02745673_00007</name>
</gene>
<sequence length="315" mass="32872">MRVIGVSEFGGPEALREFDVPERHAGPKEVRIRVRAAAVNPTDTLTRSGARAEDLRKNPPPYVPGMDAAGVVEEIGPEVSADYGVGDHVMAIVVPDGSHGAYSESIVVPADSVARVPHGASDAEAATLPMNGLTARRALDLLDLPPGATLAVTGAAGAFGGYVVQLAKADGLRVVADAKPEDEELVRALGADIVVARGDDVAERIRAAVPEGVDGLADGAVQDGLVTAAVRDGGGVATVRGYRGDDAALARGISFHPVWVVDYQHARERLDRLREQAEKGVLTLRVAQVLPAAQAPQAHRRLEAGGVRGRLVLEF</sequence>
<protein>
    <submittedName>
        <fullName evidence="3">NADPH:quinone reductase</fullName>
    </submittedName>
</protein>
<organism evidence="3 4">
    <name type="scientific">Marinactinospora thermotolerans DSM 45154</name>
    <dbReference type="NCBI Taxonomy" id="1122192"/>
    <lineage>
        <taxon>Bacteria</taxon>
        <taxon>Bacillati</taxon>
        <taxon>Actinomycetota</taxon>
        <taxon>Actinomycetes</taxon>
        <taxon>Streptosporangiales</taxon>
        <taxon>Nocardiopsidaceae</taxon>
        <taxon>Marinactinospora</taxon>
    </lineage>
</organism>
<dbReference type="Pfam" id="PF08240">
    <property type="entry name" value="ADH_N"/>
    <property type="match status" value="1"/>
</dbReference>
<evidence type="ECO:0000313" key="4">
    <source>
        <dbReference type="Proteomes" id="UP000190637"/>
    </source>
</evidence>
<keyword evidence="4" id="KW-1185">Reference proteome</keyword>
<evidence type="ECO:0000256" key="1">
    <source>
        <dbReference type="ARBA" id="ARBA00022857"/>
    </source>
</evidence>
<dbReference type="EMBL" id="FUWS01000001">
    <property type="protein sequence ID" value="SJZ34356.1"/>
    <property type="molecule type" value="Genomic_DNA"/>
</dbReference>
<dbReference type="InterPro" id="IPR013154">
    <property type="entry name" value="ADH-like_N"/>
</dbReference>
<dbReference type="InterPro" id="IPR036291">
    <property type="entry name" value="NAD(P)-bd_dom_sf"/>
</dbReference>
<evidence type="ECO:0000259" key="2">
    <source>
        <dbReference type="SMART" id="SM00829"/>
    </source>
</evidence>
<dbReference type="PANTHER" id="PTHR44154">
    <property type="entry name" value="QUINONE OXIDOREDUCTASE"/>
    <property type="match status" value="1"/>
</dbReference>
<dbReference type="SUPFAM" id="SSF50129">
    <property type="entry name" value="GroES-like"/>
    <property type="match status" value="1"/>
</dbReference>
<evidence type="ECO:0000313" key="3">
    <source>
        <dbReference type="EMBL" id="SJZ34356.1"/>
    </source>
</evidence>
<proteinExistence type="predicted"/>
<dbReference type="PANTHER" id="PTHR44154:SF1">
    <property type="entry name" value="QUINONE OXIDOREDUCTASE"/>
    <property type="match status" value="1"/>
</dbReference>
<name>A0A1T4JW12_9ACTN</name>
<dbReference type="InterPro" id="IPR020843">
    <property type="entry name" value="ER"/>
</dbReference>
<dbReference type="SUPFAM" id="SSF51735">
    <property type="entry name" value="NAD(P)-binding Rossmann-fold domains"/>
    <property type="match status" value="1"/>
</dbReference>
<dbReference type="Pfam" id="PF13602">
    <property type="entry name" value="ADH_zinc_N_2"/>
    <property type="match status" value="1"/>
</dbReference>
<dbReference type="CDD" id="cd05289">
    <property type="entry name" value="MDR_like_2"/>
    <property type="match status" value="1"/>
</dbReference>
<dbReference type="AlphaFoldDB" id="A0A1T4JW12"/>
<dbReference type="Proteomes" id="UP000190637">
    <property type="component" value="Unassembled WGS sequence"/>
</dbReference>
<dbReference type="Gene3D" id="3.40.50.720">
    <property type="entry name" value="NAD(P)-binding Rossmann-like Domain"/>
    <property type="match status" value="1"/>
</dbReference>